<proteinExistence type="predicted"/>
<organism evidence="1 2">
    <name type="scientific">Endosaccharibacter trunci</name>
    <dbReference type="NCBI Taxonomy" id="2812733"/>
    <lineage>
        <taxon>Bacteria</taxon>
        <taxon>Pseudomonadati</taxon>
        <taxon>Pseudomonadota</taxon>
        <taxon>Alphaproteobacteria</taxon>
        <taxon>Acetobacterales</taxon>
        <taxon>Acetobacteraceae</taxon>
        <taxon>Endosaccharibacter</taxon>
    </lineage>
</organism>
<dbReference type="RefSeq" id="WP_422865007.1">
    <property type="nucleotide sequence ID" value="NZ_JAMSKV010000013.1"/>
</dbReference>
<sequence length="53" mass="6004">MLRHLSTGSHMLAALMRFDRAAAPEQRRPDPLHDVAQLLAQQDQDEGDEPRPN</sequence>
<dbReference type="Proteomes" id="UP001524587">
    <property type="component" value="Unassembled WGS sequence"/>
</dbReference>
<keyword evidence="2" id="KW-1185">Reference proteome</keyword>
<evidence type="ECO:0000313" key="2">
    <source>
        <dbReference type="Proteomes" id="UP001524587"/>
    </source>
</evidence>
<accession>A0ABT1W9G2</accession>
<reference evidence="1 2" key="1">
    <citation type="submission" date="2022-06" db="EMBL/GenBank/DDBJ databases">
        <title>Endosaccharibacter gen. nov., sp. nov., endophytic bacteria isolated from sugarcane.</title>
        <authorList>
            <person name="Pitiwittayakul N."/>
            <person name="Yukphan P."/>
            <person name="Charoenyingcharoen P."/>
            <person name="Tanasupawat S."/>
        </authorList>
    </citation>
    <scope>NUCLEOTIDE SEQUENCE [LARGE SCALE GENOMIC DNA]</scope>
    <source>
        <strain evidence="1 2">KSS8</strain>
    </source>
</reference>
<protein>
    <submittedName>
        <fullName evidence="1">Uncharacterized protein</fullName>
    </submittedName>
</protein>
<dbReference type="EMBL" id="JAMSKV010000013">
    <property type="protein sequence ID" value="MCQ8279522.1"/>
    <property type="molecule type" value="Genomic_DNA"/>
</dbReference>
<name>A0ABT1W9G2_9PROT</name>
<gene>
    <name evidence="1" type="ORF">NFI95_13835</name>
</gene>
<comment type="caution">
    <text evidence="1">The sequence shown here is derived from an EMBL/GenBank/DDBJ whole genome shotgun (WGS) entry which is preliminary data.</text>
</comment>
<evidence type="ECO:0000313" key="1">
    <source>
        <dbReference type="EMBL" id="MCQ8279522.1"/>
    </source>
</evidence>